<dbReference type="EC" id="2.3.2.29" evidence="4"/>
<dbReference type="EMBL" id="QGKM01000053">
    <property type="protein sequence ID" value="PWQ94823.1"/>
    <property type="molecule type" value="Genomic_DNA"/>
</dbReference>
<comment type="subcellular location">
    <subcellularLocation>
        <location evidence="4">Cytoplasm</location>
    </subcellularLocation>
</comment>
<comment type="function">
    <text evidence="4">Functions in the N-end rule pathway of protein degradation where it conjugates Leu from its aminoacyl-tRNA to the N-termini of proteins containing an N-terminal aspartate or glutamate.</text>
</comment>
<dbReference type="InterPro" id="IPR017138">
    <property type="entry name" value="Asp_Glu_LeuTrfase"/>
</dbReference>
<dbReference type="OrthoDB" id="9782022at2"/>
<evidence type="ECO:0000256" key="3">
    <source>
        <dbReference type="ARBA" id="ARBA00023315"/>
    </source>
</evidence>
<dbReference type="NCBIfam" id="NF002346">
    <property type="entry name" value="PRK01305.2-3"/>
    <property type="match status" value="1"/>
</dbReference>
<dbReference type="InterPro" id="IPR007472">
    <property type="entry name" value="N-end_Aminoacyl_Trfase_C"/>
</dbReference>
<protein>
    <recommendedName>
        <fullName evidence="4">Aspartate/glutamate leucyltransferase</fullName>
        <ecNumber evidence="4">2.3.2.29</ecNumber>
    </recommendedName>
</protein>
<dbReference type="HAMAP" id="MF_00689">
    <property type="entry name" value="Bpt"/>
    <property type="match status" value="1"/>
</dbReference>
<dbReference type="GO" id="GO:0008914">
    <property type="term" value="F:leucyl-tRNA--protein transferase activity"/>
    <property type="evidence" value="ECO:0007669"/>
    <property type="project" value="UniProtKB-UniRule"/>
</dbReference>
<comment type="similarity">
    <text evidence="4">Belongs to the R-transferase family. Bpt subfamily.</text>
</comment>
<evidence type="ECO:0000256" key="4">
    <source>
        <dbReference type="HAMAP-Rule" id="MF_00689"/>
    </source>
</evidence>
<dbReference type="PANTHER" id="PTHR21367:SF1">
    <property type="entry name" value="ARGINYL-TRNA--PROTEIN TRANSFERASE 1"/>
    <property type="match status" value="1"/>
</dbReference>
<dbReference type="RefSeq" id="WP_109838752.1">
    <property type="nucleotide sequence ID" value="NZ_QGKM01000053.1"/>
</dbReference>
<dbReference type="GO" id="GO:0071596">
    <property type="term" value="P:ubiquitin-dependent protein catabolic process via the N-end rule pathway"/>
    <property type="evidence" value="ECO:0007669"/>
    <property type="project" value="InterPro"/>
</dbReference>
<dbReference type="SUPFAM" id="SSF55729">
    <property type="entry name" value="Acyl-CoA N-acyltransferases (Nat)"/>
    <property type="match status" value="1"/>
</dbReference>
<dbReference type="AlphaFoldDB" id="A0A317CBW5"/>
<dbReference type="Pfam" id="PF04376">
    <property type="entry name" value="ATE_N"/>
    <property type="match status" value="1"/>
</dbReference>
<proteinExistence type="inferred from homology"/>
<keyword evidence="3 4" id="KW-0012">Acyltransferase</keyword>
<name>A0A317CBW5_9GAMM</name>
<reference evidence="7 8" key="1">
    <citation type="submission" date="2018-05" db="EMBL/GenBank/DDBJ databases">
        <title>Leucothrix arctica sp. nov., isolated from Arctic seawater.</title>
        <authorList>
            <person name="Choi A."/>
            <person name="Baek K."/>
        </authorList>
    </citation>
    <scope>NUCLEOTIDE SEQUENCE [LARGE SCALE GENOMIC DNA]</scope>
    <source>
        <strain evidence="7 8">JCM 18388</strain>
    </source>
</reference>
<dbReference type="PANTHER" id="PTHR21367">
    <property type="entry name" value="ARGININE-TRNA-PROTEIN TRANSFERASE 1"/>
    <property type="match status" value="1"/>
</dbReference>
<dbReference type="NCBIfam" id="NF002342">
    <property type="entry name" value="PRK01305.1-3"/>
    <property type="match status" value="1"/>
</dbReference>
<dbReference type="InterPro" id="IPR016181">
    <property type="entry name" value="Acyl_CoA_acyltransferase"/>
</dbReference>
<evidence type="ECO:0000313" key="8">
    <source>
        <dbReference type="Proteomes" id="UP000245539"/>
    </source>
</evidence>
<comment type="caution">
    <text evidence="7">The sequence shown here is derived from an EMBL/GenBank/DDBJ whole genome shotgun (WGS) entry which is preliminary data.</text>
</comment>
<evidence type="ECO:0000256" key="1">
    <source>
        <dbReference type="ARBA" id="ARBA00022490"/>
    </source>
</evidence>
<organism evidence="7 8">
    <name type="scientific">Leucothrix pacifica</name>
    <dbReference type="NCBI Taxonomy" id="1247513"/>
    <lineage>
        <taxon>Bacteria</taxon>
        <taxon>Pseudomonadati</taxon>
        <taxon>Pseudomonadota</taxon>
        <taxon>Gammaproteobacteria</taxon>
        <taxon>Thiotrichales</taxon>
        <taxon>Thiotrichaceae</taxon>
        <taxon>Leucothrix</taxon>
    </lineage>
</organism>
<comment type="catalytic activity">
    <reaction evidence="4">
        <text>N-terminal L-aspartyl-[protein] + L-leucyl-tRNA(Leu) = N-terminal L-leucyl-L-aspartyl-[protein] + tRNA(Leu) + H(+)</text>
        <dbReference type="Rhea" id="RHEA:50420"/>
        <dbReference type="Rhea" id="RHEA-COMP:9613"/>
        <dbReference type="Rhea" id="RHEA-COMP:9622"/>
        <dbReference type="Rhea" id="RHEA-COMP:12669"/>
        <dbReference type="Rhea" id="RHEA-COMP:12674"/>
        <dbReference type="ChEBI" id="CHEBI:15378"/>
        <dbReference type="ChEBI" id="CHEBI:64720"/>
        <dbReference type="ChEBI" id="CHEBI:78442"/>
        <dbReference type="ChEBI" id="CHEBI:78494"/>
        <dbReference type="ChEBI" id="CHEBI:133042"/>
        <dbReference type="EC" id="2.3.2.29"/>
    </reaction>
</comment>
<keyword evidence="8" id="KW-1185">Reference proteome</keyword>
<dbReference type="GO" id="GO:0004057">
    <property type="term" value="F:arginyl-tRNA--protein transferase activity"/>
    <property type="evidence" value="ECO:0007669"/>
    <property type="project" value="InterPro"/>
</dbReference>
<dbReference type="NCBIfam" id="NF002341">
    <property type="entry name" value="PRK01305.1-1"/>
    <property type="match status" value="1"/>
</dbReference>
<dbReference type="InterPro" id="IPR007471">
    <property type="entry name" value="N-end_Aminoacyl_Trfase_N"/>
</dbReference>
<dbReference type="PIRSF" id="PIRSF037208">
    <property type="entry name" value="ATE_pro_prd"/>
    <property type="match status" value="1"/>
</dbReference>
<dbReference type="InterPro" id="IPR030700">
    <property type="entry name" value="N-end_Aminoacyl_Trfase"/>
</dbReference>
<sequence length="233" mass="27003">MDFSKPLKIYPTAMHACSYLPGQVARNAVVDPELAMTMQVYDYLIKSGFRRSGSQVYRPYCENCSGCITTRVAVNEFKPDRSQRRNAKLNQDLTVKLNKEGFKSCYAEMYEKYLKDRHEDTEADGVEDFLTAHWCDTLFVEFYEQDELIGVATIDQLESGLSAVYTFFDPDKGSKRALGVFALTWQINYAKELGLEYVYPGYWIKDCRKMNYKTRYQPLEGLVQGVWKPLEKQ</sequence>
<evidence type="ECO:0000256" key="2">
    <source>
        <dbReference type="ARBA" id="ARBA00022679"/>
    </source>
</evidence>
<evidence type="ECO:0000259" key="5">
    <source>
        <dbReference type="Pfam" id="PF04376"/>
    </source>
</evidence>
<feature type="domain" description="N-end aminoacyl transferase N-terminal" evidence="5">
    <location>
        <begin position="15"/>
        <end position="85"/>
    </location>
</feature>
<evidence type="ECO:0000313" key="7">
    <source>
        <dbReference type="EMBL" id="PWQ94823.1"/>
    </source>
</evidence>
<gene>
    <name evidence="4" type="primary">bpt</name>
    <name evidence="7" type="ORF">DKW60_16415</name>
</gene>
<feature type="domain" description="N-end rule aminoacyl transferase C-terminal" evidence="6">
    <location>
        <begin position="108"/>
        <end position="222"/>
    </location>
</feature>
<dbReference type="Pfam" id="PF04377">
    <property type="entry name" value="ATE_C"/>
    <property type="match status" value="1"/>
</dbReference>
<dbReference type="GO" id="GO:0005737">
    <property type="term" value="C:cytoplasm"/>
    <property type="evidence" value="ECO:0007669"/>
    <property type="project" value="UniProtKB-SubCell"/>
</dbReference>
<dbReference type="Proteomes" id="UP000245539">
    <property type="component" value="Unassembled WGS sequence"/>
</dbReference>
<evidence type="ECO:0000259" key="6">
    <source>
        <dbReference type="Pfam" id="PF04377"/>
    </source>
</evidence>
<accession>A0A317CBW5</accession>
<keyword evidence="2 4" id="KW-0808">Transferase</keyword>
<keyword evidence="1 4" id="KW-0963">Cytoplasm</keyword>
<comment type="catalytic activity">
    <reaction evidence="4">
        <text>N-terminal L-glutamyl-[protein] + L-leucyl-tRNA(Leu) = N-terminal L-leucyl-L-glutamyl-[protein] + tRNA(Leu) + H(+)</text>
        <dbReference type="Rhea" id="RHEA:50412"/>
        <dbReference type="Rhea" id="RHEA-COMP:9613"/>
        <dbReference type="Rhea" id="RHEA-COMP:9622"/>
        <dbReference type="Rhea" id="RHEA-COMP:12664"/>
        <dbReference type="Rhea" id="RHEA-COMP:12668"/>
        <dbReference type="ChEBI" id="CHEBI:15378"/>
        <dbReference type="ChEBI" id="CHEBI:64721"/>
        <dbReference type="ChEBI" id="CHEBI:78442"/>
        <dbReference type="ChEBI" id="CHEBI:78494"/>
        <dbReference type="ChEBI" id="CHEBI:133041"/>
        <dbReference type="EC" id="2.3.2.29"/>
    </reaction>
</comment>